<dbReference type="Pfam" id="PF19054">
    <property type="entry name" value="DUF5753"/>
    <property type="match status" value="1"/>
</dbReference>
<comment type="caution">
    <text evidence="2">The sequence shown here is derived from an EMBL/GenBank/DDBJ whole genome shotgun (WGS) entry which is preliminary data.</text>
</comment>
<dbReference type="CDD" id="cd00093">
    <property type="entry name" value="HTH_XRE"/>
    <property type="match status" value="1"/>
</dbReference>
<dbReference type="SMART" id="SM00530">
    <property type="entry name" value="HTH_XRE"/>
    <property type="match status" value="1"/>
</dbReference>
<proteinExistence type="predicted"/>
<gene>
    <name evidence="2" type="ORF">Ade02nite_74940</name>
</gene>
<dbReference type="InterPro" id="IPR043917">
    <property type="entry name" value="DUF5753"/>
</dbReference>
<dbReference type="InterPro" id="IPR010982">
    <property type="entry name" value="Lambda_DNA-bd_dom_sf"/>
</dbReference>
<sequence>MSSAPGTPADSGEPVGTVLARMRRARELTGAMLAAQVGMSQPKISRIERGQGAADPEDVAVIARALGATESEAQALKERAERAHNRVTDWRPTATNLAGRQGTLAGWELAATEIRDFQPALITGLLQSDRYARAALSGFQRSPQPQNRDAALHSAVLARLGRQQALADGGKTFHFVFTESVLRNRICSPIDMLGQIEKLREVGEQPNVRIAIIPDDAEVELPALHGFVLYDDDLVVIDLFNTGLTTRGRTDVAEYREVFDAFARHATADVAEMLDRYHGYYLDQIQRPGGR</sequence>
<evidence type="ECO:0000313" key="2">
    <source>
        <dbReference type="EMBL" id="GID78853.1"/>
    </source>
</evidence>
<dbReference type="InterPro" id="IPR001387">
    <property type="entry name" value="Cro/C1-type_HTH"/>
</dbReference>
<reference evidence="2 3" key="1">
    <citation type="submission" date="2021-01" db="EMBL/GenBank/DDBJ databases">
        <title>Whole genome shotgun sequence of Actinoplanes deccanensis NBRC 13994.</title>
        <authorList>
            <person name="Komaki H."/>
            <person name="Tamura T."/>
        </authorList>
    </citation>
    <scope>NUCLEOTIDE SEQUENCE [LARGE SCALE GENOMIC DNA]</scope>
    <source>
        <strain evidence="2 3">NBRC 13994</strain>
    </source>
</reference>
<dbReference type="PROSITE" id="PS50943">
    <property type="entry name" value="HTH_CROC1"/>
    <property type="match status" value="1"/>
</dbReference>
<organism evidence="2 3">
    <name type="scientific">Paractinoplanes deccanensis</name>
    <dbReference type="NCBI Taxonomy" id="113561"/>
    <lineage>
        <taxon>Bacteria</taxon>
        <taxon>Bacillati</taxon>
        <taxon>Actinomycetota</taxon>
        <taxon>Actinomycetes</taxon>
        <taxon>Micromonosporales</taxon>
        <taxon>Micromonosporaceae</taxon>
        <taxon>Paractinoplanes</taxon>
    </lineage>
</organism>
<dbReference type="Pfam" id="PF13560">
    <property type="entry name" value="HTH_31"/>
    <property type="match status" value="1"/>
</dbReference>
<dbReference type="Proteomes" id="UP000609879">
    <property type="component" value="Unassembled WGS sequence"/>
</dbReference>
<feature type="domain" description="HTH cro/C1-type" evidence="1">
    <location>
        <begin position="19"/>
        <end position="73"/>
    </location>
</feature>
<evidence type="ECO:0000259" key="1">
    <source>
        <dbReference type="PROSITE" id="PS50943"/>
    </source>
</evidence>
<dbReference type="Gene3D" id="1.10.260.40">
    <property type="entry name" value="lambda repressor-like DNA-binding domains"/>
    <property type="match status" value="1"/>
</dbReference>
<accession>A0ABQ3YFU8</accession>
<dbReference type="SUPFAM" id="SSF47413">
    <property type="entry name" value="lambda repressor-like DNA-binding domains"/>
    <property type="match status" value="1"/>
</dbReference>
<dbReference type="EMBL" id="BOMI01000150">
    <property type="protein sequence ID" value="GID78853.1"/>
    <property type="molecule type" value="Genomic_DNA"/>
</dbReference>
<evidence type="ECO:0000313" key="3">
    <source>
        <dbReference type="Proteomes" id="UP000609879"/>
    </source>
</evidence>
<protein>
    <recommendedName>
        <fullName evidence="1">HTH cro/C1-type domain-containing protein</fullName>
    </recommendedName>
</protein>
<name>A0ABQ3YFU8_9ACTN</name>
<keyword evidence="3" id="KW-1185">Reference proteome</keyword>